<dbReference type="Pfam" id="PF13240">
    <property type="entry name" value="Zn_Ribbon_1"/>
    <property type="match status" value="1"/>
</dbReference>
<evidence type="ECO:0000259" key="1">
    <source>
        <dbReference type="Pfam" id="PF13240"/>
    </source>
</evidence>
<dbReference type="AlphaFoldDB" id="A0A645FJT0"/>
<dbReference type="EMBL" id="VSSQ01060819">
    <property type="protein sequence ID" value="MPN14220.1"/>
    <property type="molecule type" value="Genomic_DNA"/>
</dbReference>
<sequence length="128" mass="13612">MAFFDKLNDLAKNVGDKANDAIETTKLHSKINGEKTEIANLCRQIGEYYCAKYAAGDCPDPEVSPLIAAVGTHKATIAEAEAQIRELKEETPAASTVSAPVADGIFCTACGEKNGEGTKFCRNCGNKL</sequence>
<comment type="caution">
    <text evidence="2">The sequence shown here is derived from an EMBL/GenBank/DDBJ whole genome shotgun (WGS) entry which is preliminary data.</text>
</comment>
<feature type="domain" description="Zinc-ribbon" evidence="1">
    <location>
        <begin position="106"/>
        <end position="128"/>
    </location>
</feature>
<organism evidence="2">
    <name type="scientific">bioreactor metagenome</name>
    <dbReference type="NCBI Taxonomy" id="1076179"/>
    <lineage>
        <taxon>unclassified sequences</taxon>
        <taxon>metagenomes</taxon>
        <taxon>ecological metagenomes</taxon>
    </lineage>
</organism>
<proteinExistence type="predicted"/>
<dbReference type="InterPro" id="IPR026870">
    <property type="entry name" value="Zinc_ribbon_dom"/>
</dbReference>
<reference evidence="2" key="1">
    <citation type="submission" date="2019-08" db="EMBL/GenBank/DDBJ databases">
        <authorList>
            <person name="Kucharzyk K."/>
            <person name="Murdoch R.W."/>
            <person name="Higgins S."/>
            <person name="Loffler F."/>
        </authorList>
    </citation>
    <scope>NUCLEOTIDE SEQUENCE</scope>
</reference>
<gene>
    <name evidence="2" type="ORF">SDC9_161546</name>
</gene>
<accession>A0A645FJT0</accession>
<evidence type="ECO:0000313" key="2">
    <source>
        <dbReference type="EMBL" id="MPN14220.1"/>
    </source>
</evidence>
<protein>
    <recommendedName>
        <fullName evidence="1">Zinc-ribbon domain-containing protein</fullName>
    </recommendedName>
</protein>
<name>A0A645FJT0_9ZZZZ</name>